<feature type="transmembrane region" description="Helical" evidence="1">
    <location>
        <begin position="271"/>
        <end position="293"/>
    </location>
</feature>
<comment type="caution">
    <text evidence="2">The sequence shown here is derived from an EMBL/GenBank/DDBJ whole genome shotgun (WGS) entry which is preliminary data.</text>
</comment>
<name>A0A8J6MCR5_9FIRM</name>
<protein>
    <recommendedName>
        <fullName evidence="4">Phage-related protein</fullName>
    </recommendedName>
</protein>
<dbReference type="PANTHER" id="PTHR37813:SF1">
    <property type="entry name" value="FELS-2 PROPHAGE PROTEIN"/>
    <property type="match status" value="1"/>
</dbReference>
<dbReference type="Proteomes" id="UP000607645">
    <property type="component" value="Unassembled WGS sequence"/>
</dbReference>
<reference evidence="2" key="1">
    <citation type="submission" date="2020-08" db="EMBL/GenBank/DDBJ databases">
        <title>Genome public.</title>
        <authorList>
            <person name="Liu C."/>
            <person name="Sun Q."/>
        </authorList>
    </citation>
    <scope>NUCLEOTIDE SEQUENCE</scope>
    <source>
        <strain evidence="2">NSJ-52</strain>
    </source>
</reference>
<dbReference type="RefSeq" id="WP_186919036.1">
    <property type="nucleotide sequence ID" value="NZ_JACOPQ010000005.1"/>
</dbReference>
<feature type="transmembrane region" description="Helical" evidence="1">
    <location>
        <begin position="300"/>
        <end position="319"/>
    </location>
</feature>
<organism evidence="2 3">
    <name type="scientific">Lawsonibacter faecis</name>
    <dbReference type="NCBI Taxonomy" id="2763052"/>
    <lineage>
        <taxon>Bacteria</taxon>
        <taxon>Bacillati</taxon>
        <taxon>Bacillota</taxon>
        <taxon>Clostridia</taxon>
        <taxon>Eubacteriales</taxon>
        <taxon>Oscillospiraceae</taxon>
        <taxon>Lawsonibacter</taxon>
    </lineage>
</organism>
<keyword evidence="3" id="KW-1185">Reference proteome</keyword>
<sequence length="671" mass="71333">MADGSINVDTKVNADTAKKQSKEASGALGGLEKVVKSLGKSISSAFSWKNLVDFGKESLTAAGAADVYATQIADLNTAFLGLQTTFGNALIPALGEALPCVDTVIQALTKLAEVVDKIQPGLIWLWDNFFEPIVEWTGGVVISVLEGLIDVLDNVADWCSKNEPAVRAMAIAVGVFAAAWAAVELGKFVINAGGVASMLKSLTKSINDATLAKLKDNAETVKLVAMYAKDFAVSLAKNIVNLAKEAAAWIASTAAKIANTVAQAAMTAATAAWNVVCTVASAVTTAFGAAVAFLTSPIGIVLLAIGALIAIVVLLVTHWEEIKAAALACWDKIVEVWGVVSQWFSENVIAPIVDFFTGLWETISGAAGLAWETVCGVWTAVSEWFDLNVIQPLTTFFSGLWEGISGAASSVWDAICGVWAAVSEWFDTNVIQPVSTFFSDLWDGISSAASSVWDTICGVWETVSEWFDLNVVQPVATFFSGLWEDIGNAASGAWDGIKETFQAVAAWFDEHVISPVRTGFKDFINGLIRGVESFINFFIRGINSIISGINSIGFKLPDVLGGAHVGFHIPQISEISLPRLAAGAVIPPNREFMAVLGDQRHGNNIEAPERLLRQIAREEAGSYEIVAELREILAAVREGKVMMVGEQTLARVVSRAMTSQSRARGAAVIPV</sequence>
<accession>A0A8J6MCR5</accession>
<dbReference type="PANTHER" id="PTHR37813">
    <property type="entry name" value="FELS-2 PROPHAGE PROTEIN"/>
    <property type="match status" value="1"/>
</dbReference>
<dbReference type="SUPFAM" id="SSF48371">
    <property type="entry name" value="ARM repeat"/>
    <property type="match status" value="1"/>
</dbReference>
<evidence type="ECO:0000313" key="2">
    <source>
        <dbReference type="EMBL" id="MBC5737090.1"/>
    </source>
</evidence>
<keyword evidence="1" id="KW-0812">Transmembrane</keyword>
<dbReference type="EMBL" id="JACOPQ010000005">
    <property type="protein sequence ID" value="MBC5737090.1"/>
    <property type="molecule type" value="Genomic_DNA"/>
</dbReference>
<dbReference type="AlphaFoldDB" id="A0A8J6MCR5"/>
<proteinExistence type="predicted"/>
<dbReference type="InterPro" id="IPR016024">
    <property type="entry name" value="ARM-type_fold"/>
</dbReference>
<keyword evidence="1" id="KW-1133">Transmembrane helix</keyword>
<dbReference type="Gene3D" id="1.20.120.20">
    <property type="entry name" value="Apolipoprotein"/>
    <property type="match status" value="1"/>
</dbReference>
<evidence type="ECO:0000313" key="3">
    <source>
        <dbReference type="Proteomes" id="UP000607645"/>
    </source>
</evidence>
<evidence type="ECO:0008006" key="4">
    <source>
        <dbReference type="Google" id="ProtNLM"/>
    </source>
</evidence>
<evidence type="ECO:0000256" key="1">
    <source>
        <dbReference type="SAM" id="Phobius"/>
    </source>
</evidence>
<gene>
    <name evidence="2" type="ORF">H8S62_08695</name>
</gene>
<keyword evidence="1" id="KW-0472">Membrane</keyword>